<feature type="transmembrane region" description="Helical" evidence="5">
    <location>
        <begin position="179"/>
        <end position="201"/>
    </location>
</feature>
<evidence type="ECO:0000256" key="1">
    <source>
        <dbReference type="ARBA" id="ARBA00004127"/>
    </source>
</evidence>
<dbReference type="Pfam" id="PF01988">
    <property type="entry name" value="VIT1"/>
    <property type="match status" value="1"/>
</dbReference>
<dbReference type="Proteomes" id="UP001592528">
    <property type="component" value="Unassembled WGS sequence"/>
</dbReference>
<dbReference type="EMBL" id="JBHEZZ010000014">
    <property type="protein sequence ID" value="MFC1404311.1"/>
    <property type="molecule type" value="Genomic_DNA"/>
</dbReference>
<evidence type="ECO:0000256" key="4">
    <source>
        <dbReference type="ARBA" id="ARBA00023136"/>
    </source>
</evidence>
<accession>A0ABV6US64</accession>
<feature type="transmembrane region" description="Helical" evidence="5">
    <location>
        <begin position="213"/>
        <end position="234"/>
    </location>
</feature>
<keyword evidence="2 5" id="KW-0812">Transmembrane</keyword>
<dbReference type="PANTHER" id="PTHR31851">
    <property type="entry name" value="FE(2+)/MN(2+) TRANSPORTER PCL1"/>
    <property type="match status" value="1"/>
</dbReference>
<protein>
    <submittedName>
        <fullName evidence="6">VIT1/CCC1 transporter family protein</fullName>
    </submittedName>
</protein>
<evidence type="ECO:0000313" key="7">
    <source>
        <dbReference type="Proteomes" id="UP001592528"/>
    </source>
</evidence>
<reference evidence="6 7" key="1">
    <citation type="submission" date="2024-09" db="EMBL/GenBank/DDBJ databases">
        <authorList>
            <person name="Lee S.D."/>
        </authorList>
    </citation>
    <scope>NUCLEOTIDE SEQUENCE [LARGE SCALE GENOMIC DNA]</scope>
    <source>
        <strain evidence="6 7">N1-5</strain>
    </source>
</reference>
<keyword evidence="4 5" id="KW-0472">Membrane</keyword>
<dbReference type="InterPro" id="IPR008217">
    <property type="entry name" value="Ccc1_fam"/>
</dbReference>
<name>A0ABV6US64_9ACTN</name>
<evidence type="ECO:0000256" key="5">
    <source>
        <dbReference type="SAM" id="Phobius"/>
    </source>
</evidence>
<evidence type="ECO:0000313" key="6">
    <source>
        <dbReference type="EMBL" id="MFC1404311.1"/>
    </source>
</evidence>
<gene>
    <name evidence="6" type="ORF">ACEZDJ_23745</name>
</gene>
<comment type="caution">
    <text evidence="6">The sequence shown here is derived from an EMBL/GenBank/DDBJ whole genome shotgun (WGS) entry which is preliminary data.</text>
</comment>
<organism evidence="6 7">
    <name type="scientific">Streptacidiphilus cavernicola</name>
    <dbReference type="NCBI Taxonomy" id="3342716"/>
    <lineage>
        <taxon>Bacteria</taxon>
        <taxon>Bacillati</taxon>
        <taxon>Actinomycetota</taxon>
        <taxon>Actinomycetes</taxon>
        <taxon>Kitasatosporales</taxon>
        <taxon>Streptomycetaceae</taxon>
        <taxon>Streptacidiphilus</taxon>
    </lineage>
</organism>
<proteinExistence type="predicted"/>
<keyword evidence="7" id="KW-1185">Reference proteome</keyword>
<comment type="subcellular location">
    <subcellularLocation>
        <location evidence="1">Endomembrane system</location>
        <topology evidence="1">Multi-pass membrane protein</topology>
    </subcellularLocation>
</comment>
<dbReference type="RefSeq" id="WP_030264256.1">
    <property type="nucleotide sequence ID" value="NZ_JBHEZZ010000014.1"/>
</dbReference>
<keyword evidence="3 5" id="KW-1133">Transmembrane helix</keyword>
<feature type="transmembrane region" description="Helical" evidence="5">
    <location>
        <begin position="150"/>
        <end position="173"/>
    </location>
</feature>
<sequence length="235" mass="24063">MLGARHRPLVHRDVSGGWLRPAVFGAMDGLVTNASLIAGVGGGGAANHTIVLTGLAGLIAGAFSMATGEYISVCSQNELTEAEVVVEQLQHWRNPEGEERELAAVYVKRGVAPDLAEAVAQQISVDPKEAVKVHIREELGIDPDDLPSPWTAAGASFASFTVGALLPLLPYLFGAPAALVLALLLAAVASFAGGAAVAQLTGRPPLKGGLRQFGLGALATGMTFLTGMLVGAHVS</sequence>
<evidence type="ECO:0000256" key="2">
    <source>
        <dbReference type="ARBA" id="ARBA00022692"/>
    </source>
</evidence>
<evidence type="ECO:0000256" key="3">
    <source>
        <dbReference type="ARBA" id="ARBA00022989"/>
    </source>
</evidence>